<feature type="non-terminal residue" evidence="1">
    <location>
        <position position="61"/>
    </location>
</feature>
<organism evidence="1 2">
    <name type="scientific">Scutellospora calospora</name>
    <dbReference type="NCBI Taxonomy" id="85575"/>
    <lineage>
        <taxon>Eukaryota</taxon>
        <taxon>Fungi</taxon>
        <taxon>Fungi incertae sedis</taxon>
        <taxon>Mucoromycota</taxon>
        <taxon>Glomeromycotina</taxon>
        <taxon>Glomeromycetes</taxon>
        <taxon>Diversisporales</taxon>
        <taxon>Gigasporaceae</taxon>
        <taxon>Scutellospora</taxon>
    </lineage>
</organism>
<dbReference type="EMBL" id="CAJVPM010038782">
    <property type="protein sequence ID" value="CAG8699139.1"/>
    <property type="molecule type" value="Genomic_DNA"/>
</dbReference>
<feature type="non-terminal residue" evidence="1">
    <location>
        <position position="1"/>
    </location>
</feature>
<keyword evidence="2" id="KW-1185">Reference proteome</keyword>
<dbReference type="Proteomes" id="UP000789860">
    <property type="component" value="Unassembled WGS sequence"/>
</dbReference>
<protein>
    <submittedName>
        <fullName evidence="1">4895_t:CDS:1</fullName>
    </submittedName>
</protein>
<gene>
    <name evidence="1" type="ORF">SCALOS_LOCUS10433</name>
</gene>
<comment type="caution">
    <text evidence="1">The sequence shown here is derived from an EMBL/GenBank/DDBJ whole genome shotgun (WGS) entry which is preliminary data.</text>
</comment>
<evidence type="ECO:0000313" key="2">
    <source>
        <dbReference type="Proteomes" id="UP000789860"/>
    </source>
</evidence>
<proteinExistence type="predicted"/>
<name>A0ACA9P9F9_9GLOM</name>
<reference evidence="1" key="1">
    <citation type="submission" date="2021-06" db="EMBL/GenBank/DDBJ databases">
        <authorList>
            <person name="Kallberg Y."/>
            <person name="Tangrot J."/>
            <person name="Rosling A."/>
        </authorList>
    </citation>
    <scope>NUCLEOTIDE SEQUENCE</scope>
    <source>
        <strain evidence="1">AU212A</strain>
    </source>
</reference>
<evidence type="ECO:0000313" key="1">
    <source>
        <dbReference type="EMBL" id="CAG8699139.1"/>
    </source>
</evidence>
<sequence>TLDEISETEVEFIINHNRLPLPVLTRNGAPTLLSVGPTAQIFKEPSSNKLISIINRPRSSK</sequence>
<accession>A0ACA9P9F9</accession>